<evidence type="ECO:0000256" key="7">
    <source>
        <dbReference type="ARBA" id="ARBA00023014"/>
    </source>
</evidence>
<dbReference type="GO" id="GO:0051539">
    <property type="term" value="F:4 iron, 4 sulfur cluster binding"/>
    <property type="evidence" value="ECO:0007669"/>
    <property type="project" value="UniProtKB-KW"/>
</dbReference>
<dbReference type="SMART" id="SM00790">
    <property type="entry name" value="AFOR_N"/>
    <property type="match status" value="1"/>
</dbReference>
<dbReference type="GO" id="GO:0046872">
    <property type="term" value="F:metal ion binding"/>
    <property type="evidence" value="ECO:0007669"/>
    <property type="project" value="UniProtKB-KW"/>
</dbReference>
<evidence type="ECO:0000259" key="9">
    <source>
        <dbReference type="SMART" id="SM00790"/>
    </source>
</evidence>
<reference evidence="10" key="1">
    <citation type="submission" date="2020-10" db="EMBL/GenBank/DDBJ databases">
        <title>Fervidococcus fontis strain 3639Fd - the first crenarchaeon capable of growth on lipids.</title>
        <authorList>
            <person name="Kochetkova T.V."/>
            <person name="Elcheninov A.G."/>
            <person name="Toschakov S.V."/>
            <person name="Kublanov I.V."/>
        </authorList>
    </citation>
    <scope>NUCLEOTIDE SEQUENCE</scope>
    <source>
        <strain evidence="10">3639Fd</strain>
    </source>
</reference>
<dbReference type="InterPro" id="IPR013985">
    <property type="entry name" value="Ald_Fedxn_OxRdtase_dom3"/>
</dbReference>
<dbReference type="InterPro" id="IPR036503">
    <property type="entry name" value="Ald_Fedxn_OxRdtase_N_sf"/>
</dbReference>
<dbReference type="InterPro" id="IPR051919">
    <property type="entry name" value="W-dependent_AOR"/>
</dbReference>
<keyword evidence="7" id="KW-0411">Iron-sulfur</keyword>
<dbReference type="RefSeq" id="WP_193803917.1">
    <property type="nucleotide sequence ID" value="NZ_JADEZV010000003.1"/>
</dbReference>
<dbReference type="Pfam" id="PF02730">
    <property type="entry name" value="AFOR_N"/>
    <property type="match status" value="1"/>
</dbReference>
<protein>
    <submittedName>
        <fullName evidence="10">Aldehyde ferredoxin oxidoreductase family protein</fullName>
    </submittedName>
</protein>
<dbReference type="Gene3D" id="3.60.9.10">
    <property type="entry name" value="Aldehyde ferredoxin oxidoreductase, N-terminal domain"/>
    <property type="match status" value="1"/>
</dbReference>
<keyword evidence="5" id="KW-0560">Oxidoreductase</keyword>
<comment type="cofactor">
    <cofactor evidence="8">
        <name>tungstopterin</name>
        <dbReference type="ChEBI" id="CHEBI:30402"/>
    </cofactor>
</comment>
<gene>
    <name evidence="10" type="ORF">IOK49_05625</name>
</gene>
<dbReference type="GO" id="GO:0009055">
    <property type="term" value="F:electron transfer activity"/>
    <property type="evidence" value="ECO:0007669"/>
    <property type="project" value="InterPro"/>
</dbReference>
<evidence type="ECO:0000256" key="6">
    <source>
        <dbReference type="ARBA" id="ARBA00023004"/>
    </source>
</evidence>
<keyword evidence="6" id="KW-0408">Iron</keyword>
<dbReference type="AlphaFoldDB" id="A0A843AEP1"/>
<keyword evidence="4" id="KW-0479">Metal-binding</keyword>
<evidence type="ECO:0000313" key="10">
    <source>
        <dbReference type="EMBL" id="MBE9391546.1"/>
    </source>
</evidence>
<proteinExistence type="inferred from homology"/>
<evidence type="ECO:0000256" key="5">
    <source>
        <dbReference type="ARBA" id="ARBA00023002"/>
    </source>
</evidence>
<evidence type="ECO:0000256" key="3">
    <source>
        <dbReference type="ARBA" id="ARBA00022485"/>
    </source>
</evidence>
<evidence type="ECO:0000313" key="11">
    <source>
        <dbReference type="Proteomes" id="UP000652307"/>
    </source>
</evidence>
<organism evidence="10 11">
    <name type="scientific">Fervidicoccus fontis</name>
    <dbReference type="NCBI Taxonomy" id="683846"/>
    <lineage>
        <taxon>Archaea</taxon>
        <taxon>Thermoproteota</taxon>
        <taxon>Thermoprotei</taxon>
        <taxon>Fervidicoccales</taxon>
        <taxon>Fervidicoccaceae</taxon>
        <taxon>Fervidicoccus</taxon>
    </lineage>
</organism>
<dbReference type="Pfam" id="PF01314">
    <property type="entry name" value="AFOR_C"/>
    <property type="match status" value="1"/>
</dbReference>
<dbReference type="PANTHER" id="PTHR30038">
    <property type="entry name" value="ALDEHYDE FERREDOXIN OXIDOREDUCTASE"/>
    <property type="match status" value="1"/>
</dbReference>
<comment type="similarity">
    <text evidence="2">Belongs to the AOR/FOR family.</text>
</comment>
<dbReference type="InterPro" id="IPR036021">
    <property type="entry name" value="Tungsten_al_ferr_oxy-like_C"/>
</dbReference>
<dbReference type="GO" id="GO:0016625">
    <property type="term" value="F:oxidoreductase activity, acting on the aldehyde or oxo group of donors, iron-sulfur protein as acceptor"/>
    <property type="evidence" value="ECO:0007669"/>
    <property type="project" value="InterPro"/>
</dbReference>
<name>A0A843AEP1_9CREN</name>
<feature type="domain" description="Aldehyde ferredoxin oxidoreductase N-terminal" evidence="9">
    <location>
        <begin position="4"/>
        <end position="206"/>
    </location>
</feature>
<evidence type="ECO:0000256" key="4">
    <source>
        <dbReference type="ARBA" id="ARBA00022723"/>
    </source>
</evidence>
<dbReference type="PANTHER" id="PTHR30038:SF5">
    <property type="entry name" value="ALDEHYDE FERREDOXIN OXIDOREDUCTASE"/>
    <property type="match status" value="1"/>
</dbReference>
<dbReference type="EMBL" id="JADEZV010000003">
    <property type="protein sequence ID" value="MBE9391546.1"/>
    <property type="molecule type" value="Genomic_DNA"/>
</dbReference>
<dbReference type="InterPro" id="IPR001203">
    <property type="entry name" value="OxRdtase_Ald_Fedxn_C"/>
</dbReference>
<dbReference type="Proteomes" id="UP000652307">
    <property type="component" value="Unassembled WGS sequence"/>
</dbReference>
<dbReference type="SUPFAM" id="SSF48310">
    <property type="entry name" value="Aldehyde ferredoxin oxidoreductase, C-terminal domains"/>
    <property type="match status" value="1"/>
</dbReference>
<dbReference type="InterPro" id="IPR013984">
    <property type="entry name" value="Ald_Fedxn_OxRdtase_dom2"/>
</dbReference>
<evidence type="ECO:0000256" key="2">
    <source>
        <dbReference type="ARBA" id="ARBA00011032"/>
    </source>
</evidence>
<evidence type="ECO:0000256" key="8">
    <source>
        <dbReference type="ARBA" id="ARBA00049934"/>
    </source>
</evidence>
<keyword evidence="3" id="KW-0004">4Fe-4S</keyword>
<comment type="cofactor">
    <cofactor evidence="1">
        <name>[4Fe-4S] cluster</name>
        <dbReference type="ChEBI" id="CHEBI:49883"/>
    </cofactor>
</comment>
<accession>A0A843AEP1</accession>
<dbReference type="Gene3D" id="1.10.599.10">
    <property type="entry name" value="Aldehyde Ferredoxin Oxidoreductase Protein, subunit A, domain 3"/>
    <property type="match status" value="1"/>
</dbReference>
<sequence length="608" mass="68177">MKGWWGKALFIDLGERKIKFMSIDQDVYTNFIGGRGLAIKLLWDLVPLGADPLSPKNVLTIASGPLSGMPLPSSGKLVVASKSPLTFGYGDGSLGTMASHHLRRSGFDAITITGASDKPVYLYIENDKVQIFSADDLWGKDTFETEDKLKERHGKDVGVLSIGKAGENLVRYATITSLKGRSGGRPGIGAVMGSKKLKAIVIRGTKEPEIFDEKELRRLSAEAYEKILKDSNYKFWISQGTMTTIAWSHKNSVLPTMNFKEGTWDSYESISGDFMEKIKVGRRGCPYCNMQCGNIIEDNTGELSELDYENVAMLGSNLLIDDLRKVGELNRLADMFGLDTISLGNSIGFYIEASEKRMVGEKVEWGDFKRIRELIEEVAERRGIGNFIADGVMRMSMNLGRESESFAMHVKGLEVSAYNCYSTPGMALSYGVSPIGAHHKDSFVIAQEVLRDRLSYSREKVEKVVALQNMRGGMFESLTTCRFPPYEVSLDLNYYPKMLNAATGLSITLDDFKIVTDRIYSLIRAFWIREFGYWSRELDLPPKRWTTQSMSKGPYAGVKIDIEKYDEMLSYYYELRGWNDRGIPKRETLNSLGLDFAIAPLEKIVSLK</sequence>
<dbReference type="Gene3D" id="1.10.569.10">
    <property type="entry name" value="Aldehyde Ferredoxin Oxidoreductase Protein, subunit A, domain 2"/>
    <property type="match status" value="1"/>
</dbReference>
<evidence type="ECO:0000256" key="1">
    <source>
        <dbReference type="ARBA" id="ARBA00001966"/>
    </source>
</evidence>
<dbReference type="InterPro" id="IPR013983">
    <property type="entry name" value="Ald_Fedxn_OxRdtase_N"/>
</dbReference>
<dbReference type="SUPFAM" id="SSF56228">
    <property type="entry name" value="Aldehyde ferredoxin oxidoreductase, N-terminal domain"/>
    <property type="match status" value="1"/>
</dbReference>
<comment type="caution">
    <text evidence="10">The sequence shown here is derived from an EMBL/GenBank/DDBJ whole genome shotgun (WGS) entry which is preliminary data.</text>
</comment>